<accession>A0A0J9CG53</accession>
<sequence>MIVSASRRTDIPAFYAEWFYNRLVENYLYVRNPMNPKQVSELKLSRDTVDCFVFWTKNPGPMMDRLSILDTMGYPYYFQFTLTAYGQDMEPGLPDKRELVETFRTLSRRIGAERVIWRYDPILLGGIYNVEYHCRWFEQLCKSLSGYTQTCVISFIDMYARIKKSMEHMGVYDMGDGDICLLASLLDPIAKQCKIGLQTCSEAMDLSEYGIQKGKCIDDRLISRITGREVDVKKDDTQRETCGCVKSVDIGTYHTCAHFCRYCYANLNPPQVQENRRQHDPDSPFLIGRLNGEEKITQRVMKSVFRHSDDGQMELQW</sequence>
<dbReference type="Proteomes" id="UP000037392">
    <property type="component" value="Unassembled WGS sequence"/>
</dbReference>
<comment type="caution">
    <text evidence="1">The sequence shown here is derived from an EMBL/GenBank/DDBJ whole genome shotgun (WGS) entry which is preliminary data.</text>
</comment>
<gene>
    <name evidence="1" type="ORF">HMPREF9470_00100</name>
</gene>
<proteinExistence type="predicted"/>
<dbReference type="GeneID" id="93163583"/>
<protein>
    <recommendedName>
        <fullName evidence="3">DUF1848 domain-containing protein</fullName>
    </recommendedName>
</protein>
<evidence type="ECO:0008006" key="3">
    <source>
        <dbReference type="Google" id="ProtNLM"/>
    </source>
</evidence>
<dbReference type="RefSeq" id="WP_048928956.1">
    <property type="nucleotide sequence ID" value="NZ_KQ235875.1"/>
</dbReference>
<evidence type="ECO:0000313" key="2">
    <source>
        <dbReference type="Proteomes" id="UP000037392"/>
    </source>
</evidence>
<dbReference type="EMBL" id="ADLK01000001">
    <property type="protein sequence ID" value="KMW24238.1"/>
    <property type="molecule type" value="Genomic_DNA"/>
</dbReference>
<dbReference type="InterPro" id="IPR014998">
    <property type="entry name" value="DUF1848"/>
</dbReference>
<dbReference type="PATRIC" id="fig|742734.4.peg.105"/>
<reference evidence="1 2" key="1">
    <citation type="submission" date="2011-04" db="EMBL/GenBank/DDBJ databases">
        <title>The Genome Sequence of Clostridium citroniae WAL-19142.</title>
        <authorList>
            <consortium name="The Broad Institute Genome Sequencing Platform"/>
            <person name="Earl A."/>
            <person name="Ward D."/>
            <person name="Feldgarden M."/>
            <person name="Gevers D."/>
            <person name="Warren Y.A."/>
            <person name="Tyrrell K.L."/>
            <person name="Citron D.M."/>
            <person name="Goldstein E.J."/>
            <person name="Daigneault M."/>
            <person name="Allen-Vercoe E."/>
            <person name="Young S.K."/>
            <person name="Zeng Q."/>
            <person name="Gargeya S."/>
            <person name="Fitzgerald M."/>
            <person name="Haas B."/>
            <person name="Abouelleil A."/>
            <person name="Alvarado L."/>
            <person name="Arachchi H.M."/>
            <person name="Berlin A."/>
            <person name="Brown A."/>
            <person name="Chapman S.B."/>
            <person name="Chen Z."/>
            <person name="Dunbar C."/>
            <person name="Freedman E."/>
            <person name="Gearin G."/>
            <person name="Gellesch M."/>
            <person name="Goldberg J."/>
            <person name="Griggs A."/>
            <person name="Gujja S."/>
            <person name="Heilman E.R."/>
            <person name="Heiman D."/>
            <person name="Howarth C."/>
            <person name="Larson L."/>
            <person name="Lui A."/>
            <person name="MacDonald P.J."/>
            <person name="Mehta T."/>
            <person name="Montmayeur A."/>
            <person name="Murphy C."/>
            <person name="Neiman D."/>
            <person name="Pearson M."/>
            <person name="Priest M."/>
            <person name="Roberts A."/>
            <person name="Saif S."/>
            <person name="Shea T."/>
            <person name="Shenoy N."/>
            <person name="Sisk P."/>
            <person name="Stolte C."/>
            <person name="Sykes S."/>
            <person name="White J."/>
            <person name="Yandava C."/>
            <person name="Wortman J."/>
            <person name="Nusbaum C."/>
            <person name="Birren B."/>
        </authorList>
    </citation>
    <scope>NUCLEOTIDE SEQUENCE [LARGE SCALE GENOMIC DNA]</scope>
    <source>
        <strain evidence="1 2">WAL-19142</strain>
    </source>
</reference>
<dbReference type="AlphaFoldDB" id="A0A0J9CG53"/>
<evidence type="ECO:0000313" key="1">
    <source>
        <dbReference type="EMBL" id="KMW24238.1"/>
    </source>
</evidence>
<organism evidence="1 2">
    <name type="scientific">[Clostridium] citroniae WAL-19142</name>
    <dbReference type="NCBI Taxonomy" id="742734"/>
    <lineage>
        <taxon>Bacteria</taxon>
        <taxon>Bacillati</taxon>
        <taxon>Bacillota</taxon>
        <taxon>Clostridia</taxon>
        <taxon>Lachnospirales</taxon>
        <taxon>Lachnospiraceae</taxon>
        <taxon>Enterocloster</taxon>
    </lineage>
</organism>
<dbReference type="Pfam" id="PF08902">
    <property type="entry name" value="DUF1848"/>
    <property type="match status" value="1"/>
</dbReference>
<dbReference type="OrthoDB" id="9771212at2"/>
<name>A0A0J9CG53_9FIRM</name>